<feature type="region of interest" description="Disordered" evidence="2">
    <location>
        <begin position="679"/>
        <end position="704"/>
    </location>
</feature>
<dbReference type="InterPro" id="IPR043128">
    <property type="entry name" value="Rev_trsase/Diguanyl_cyclase"/>
</dbReference>
<feature type="compositionally biased region" description="Acidic residues" evidence="2">
    <location>
        <begin position="402"/>
        <end position="429"/>
    </location>
</feature>
<feature type="region of interest" description="Disordered" evidence="2">
    <location>
        <begin position="515"/>
        <end position="534"/>
    </location>
</feature>
<dbReference type="GO" id="GO:0003964">
    <property type="term" value="F:RNA-directed DNA polymerase activity"/>
    <property type="evidence" value="ECO:0007669"/>
    <property type="project" value="UniProtKB-KW"/>
</dbReference>
<keyword evidence="4" id="KW-0695">RNA-directed DNA polymerase</keyword>
<dbReference type="Gene3D" id="3.10.10.10">
    <property type="entry name" value="HIV Type 1 Reverse Transcriptase, subunit A, domain 1"/>
    <property type="match status" value="1"/>
</dbReference>
<protein>
    <submittedName>
        <fullName evidence="4">Putative reverse transcriptase domain-containing protein</fullName>
    </submittedName>
</protein>
<dbReference type="SUPFAM" id="SSF56672">
    <property type="entry name" value="DNA/RNA polymerases"/>
    <property type="match status" value="1"/>
</dbReference>
<dbReference type="Pfam" id="PF08284">
    <property type="entry name" value="RVP_2"/>
    <property type="match status" value="1"/>
</dbReference>
<keyword evidence="4" id="KW-0548">Nucleotidyltransferase</keyword>
<keyword evidence="4" id="KW-0808">Transferase</keyword>
<comment type="caution">
    <text evidence="4">The sequence shown here is derived from an EMBL/GenBank/DDBJ whole genome shotgun (WGS) entry which is preliminary data.</text>
</comment>
<accession>A0A699HGB2</accession>
<name>A0A699HGB2_TANCI</name>
<dbReference type="AlphaFoldDB" id="A0A699HGB2"/>
<dbReference type="FunFam" id="3.30.70.270:FF:000020">
    <property type="entry name" value="Transposon Tf2-6 polyprotein-like Protein"/>
    <property type="match status" value="1"/>
</dbReference>
<dbReference type="Gene3D" id="3.30.70.270">
    <property type="match status" value="3"/>
</dbReference>
<dbReference type="InterPro" id="IPR043502">
    <property type="entry name" value="DNA/RNA_pol_sf"/>
</dbReference>
<dbReference type="InterPro" id="IPR050951">
    <property type="entry name" value="Retrovirus_Pol_polyprotein"/>
</dbReference>
<dbReference type="InterPro" id="IPR041577">
    <property type="entry name" value="RT_RNaseH_2"/>
</dbReference>
<dbReference type="CDD" id="cd00303">
    <property type="entry name" value="retropepsin_like"/>
    <property type="match status" value="1"/>
</dbReference>
<evidence type="ECO:0000256" key="1">
    <source>
        <dbReference type="ARBA" id="ARBA00023268"/>
    </source>
</evidence>
<dbReference type="EMBL" id="BKCJ010147482">
    <property type="protein sequence ID" value="GEY04082.1"/>
    <property type="molecule type" value="Genomic_DNA"/>
</dbReference>
<feature type="domain" description="Reverse transcriptase/retrotransposon-derived protein RNase H-like" evidence="3">
    <location>
        <begin position="278"/>
        <end position="329"/>
    </location>
</feature>
<feature type="non-terminal residue" evidence="4">
    <location>
        <position position="1"/>
    </location>
</feature>
<dbReference type="PANTHER" id="PTHR37984">
    <property type="entry name" value="PROTEIN CBG26694"/>
    <property type="match status" value="1"/>
</dbReference>
<evidence type="ECO:0000313" key="4">
    <source>
        <dbReference type="EMBL" id="GEY04082.1"/>
    </source>
</evidence>
<feature type="region of interest" description="Disordered" evidence="2">
    <location>
        <begin position="356"/>
        <end position="442"/>
    </location>
</feature>
<proteinExistence type="predicted"/>
<gene>
    <name evidence="4" type="ORF">Tci_376056</name>
</gene>
<keyword evidence="1" id="KW-0511">Multifunctional enzyme</keyword>
<dbReference type="PANTHER" id="PTHR37984:SF5">
    <property type="entry name" value="PROTEIN NYNRIN-LIKE"/>
    <property type="match status" value="1"/>
</dbReference>
<feature type="compositionally biased region" description="Low complexity" evidence="2">
    <location>
        <begin position="516"/>
        <end position="534"/>
    </location>
</feature>
<evidence type="ECO:0000259" key="3">
    <source>
        <dbReference type="Pfam" id="PF17919"/>
    </source>
</evidence>
<sequence>HYDVELADGKIIGVNTIVRGCTLNFMNHPFNIDLMPVPLGSFDVIIVMDWLTKYHGVIIHDEKIIRVPFGREMDGMSFWHTLPRSKPRISRRGNDLRMCRLLETFLKIFLEDLLGVPPARQVEFQIDLKDESFWSSIYSKIDLRSGYHQLRVRKEDIPKTAFRTRYGHYEFQNKEEHEGHLKLILELLKKEELYTKFSKCEFWILKVRFLRHMIDSKGIHVDPAKIVSIKDWASPKSPVEICQFSGVSGYYRRFIEGFSKIAKSMTKLTQKNVMFYLGENEEAAFQLIKQKLCSAPILALPKGSENFIVYSDASHKGLGAVLMQNQKGADEELSNGGSPRVIVYGYNGLLMKPVAPPSPDYIPGPEEPHTPSVPQDEDEREPMFIQPHDPDYDDPFGYPMNGEDDRDDDDGDSSGDDANDEDEDEEDEEHLTLTDSADVIPTVELVSPPDGIELVIPPPSTDITTIRARITVQLQAAISLPPEAEVERLLAMPTPPLSPLTSLSPPSTKERLARCTAPSAHSSPPHVPSPLLTSSGCPTQIQTLRIASNQVLIDAVTAELPSPPLPPLPPPLYIPPPIDRRDDILETEMPPRKRSCLFTLGSRDTWVDPAEAIPKIAPMTLGVVNTRVTELDELHEHDTQDLYALLKDAQDKTLREMGDMRKEMGDMQAELLALQEQLRRARQPRSDARVPDLQDAPRGVDSHI</sequence>
<organism evidence="4">
    <name type="scientific">Tanacetum cinerariifolium</name>
    <name type="common">Dalmatian daisy</name>
    <name type="synonym">Chrysanthemum cinerariifolium</name>
    <dbReference type="NCBI Taxonomy" id="118510"/>
    <lineage>
        <taxon>Eukaryota</taxon>
        <taxon>Viridiplantae</taxon>
        <taxon>Streptophyta</taxon>
        <taxon>Embryophyta</taxon>
        <taxon>Tracheophyta</taxon>
        <taxon>Spermatophyta</taxon>
        <taxon>Magnoliopsida</taxon>
        <taxon>eudicotyledons</taxon>
        <taxon>Gunneridae</taxon>
        <taxon>Pentapetalae</taxon>
        <taxon>asterids</taxon>
        <taxon>campanulids</taxon>
        <taxon>Asterales</taxon>
        <taxon>Asteraceae</taxon>
        <taxon>Asteroideae</taxon>
        <taxon>Anthemideae</taxon>
        <taxon>Anthemidinae</taxon>
        <taxon>Tanacetum</taxon>
    </lineage>
</organism>
<evidence type="ECO:0000256" key="2">
    <source>
        <dbReference type="SAM" id="MobiDB-lite"/>
    </source>
</evidence>
<reference evidence="4" key="1">
    <citation type="journal article" date="2019" name="Sci. Rep.">
        <title>Draft genome of Tanacetum cinerariifolium, the natural source of mosquito coil.</title>
        <authorList>
            <person name="Yamashiro T."/>
            <person name="Shiraishi A."/>
            <person name="Satake H."/>
            <person name="Nakayama K."/>
        </authorList>
    </citation>
    <scope>NUCLEOTIDE SEQUENCE</scope>
</reference>
<dbReference type="Pfam" id="PF17919">
    <property type="entry name" value="RT_RNaseH_2"/>
    <property type="match status" value="1"/>
</dbReference>